<reference evidence="3" key="1">
    <citation type="journal article" date="2023" name="Commun. Biol.">
        <title>Genome analysis of Parmales, the sister group of diatoms, reveals the evolutionary specialization of diatoms from phago-mixotrophs to photoautotrophs.</title>
        <authorList>
            <person name="Ban H."/>
            <person name="Sato S."/>
            <person name="Yoshikawa S."/>
            <person name="Yamada K."/>
            <person name="Nakamura Y."/>
            <person name="Ichinomiya M."/>
            <person name="Sato N."/>
            <person name="Blanc-Mathieu R."/>
            <person name="Endo H."/>
            <person name="Kuwata A."/>
            <person name="Ogata H."/>
        </authorList>
    </citation>
    <scope>NUCLEOTIDE SEQUENCE [LARGE SCALE GENOMIC DNA]</scope>
</reference>
<dbReference type="Gene3D" id="1.20.58.200">
    <property type="entry name" value="Translin, domain 2"/>
    <property type="match status" value="1"/>
</dbReference>
<comment type="caution">
    <text evidence="2">The sequence shown here is derived from an EMBL/GenBank/DDBJ whole genome shotgun (WGS) entry which is preliminary data.</text>
</comment>
<name>A0A9W7GP45_9STRA</name>
<dbReference type="GO" id="GO:0043565">
    <property type="term" value="F:sequence-specific DNA binding"/>
    <property type="evidence" value="ECO:0007669"/>
    <property type="project" value="InterPro"/>
</dbReference>
<dbReference type="CDD" id="cd14820">
    <property type="entry name" value="TRAX"/>
    <property type="match status" value="1"/>
</dbReference>
<protein>
    <recommendedName>
        <fullName evidence="4">Translin</fullName>
    </recommendedName>
</protein>
<dbReference type="AlphaFoldDB" id="A0A9W7GP45"/>
<accession>A0A9W7GP45</accession>
<feature type="region of interest" description="Disordered" evidence="1">
    <location>
        <begin position="216"/>
        <end position="239"/>
    </location>
</feature>
<evidence type="ECO:0008006" key="4">
    <source>
        <dbReference type="Google" id="ProtNLM"/>
    </source>
</evidence>
<dbReference type="InterPro" id="IPR016069">
    <property type="entry name" value="Translin_C"/>
</dbReference>
<dbReference type="PANTHER" id="PTHR10741">
    <property type="entry name" value="TRANSLIN AND TRANSLIN ASSOCIATED PROTEIN X"/>
    <property type="match status" value="1"/>
</dbReference>
<proteinExistence type="predicted"/>
<dbReference type="InterPro" id="IPR036081">
    <property type="entry name" value="Translin_sf"/>
</dbReference>
<sequence>MPALPYLFLSPKSPSVVLSERVVDHFSQNEQNIEIAPGHFYRDLNPLILNLKNTLERSPSATAFTDHFASPSPSTAPSVISSVLSLSPSNPSVKVSRTPYPLTYKVEDYVQLAAYAYFLQHGTLVPQSALPEGVTDEEYLGGVMSFSNNDLPRYVVGRAIERDEKSIGSCKELVNELFEELSEFDFRNGPVRRKFDGVKYAVRKIENVLYELSVTDRSPDSGSSEPSTKKQKTISSAPPSVVDKASLALIKGRFEAYDQKREDVIKRSREVQKAAKNSIFAMHRGNMKQAKELLDTCVKVGNDIMKVIEEEPTLRQGAFSNSLEEYAEALLFHTWLTTGKVACMSDFSSLSINEEEYLGGLCDLSGEVGRVAVLKGTKRDREGVQGCLDTNLSVLYALEGLHLPGKLHKKMDPLRGSVRKLENVLYELSLIEAKGGGQVNTDSTTMGGEGE</sequence>
<evidence type="ECO:0000313" key="2">
    <source>
        <dbReference type="EMBL" id="GMI48068.1"/>
    </source>
</evidence>
<organism evidence="2 3">
    <name type="scientific">Triparma columacea</name>
    <dbReference type="NCBI Taxonomy" id="722753"/>
    <lineage>
        <taxon>Eukaryota</taxon>
        <taxon>Sar</taxon>
        <taxon>Stramenopiles</taxon>
        <taxon>Ochrophyta</taxon>
        <taxon>Bolidophyceae</taxon>
        <taxon>Parmales</taxon>
        <taxon>Triparmaceae</taxon>
        <taxon>Triparma</taxon>
    </lineage>
</organism>
<evidence type="ECO:0000313" key="3">
    <source>
        <dbReference type="Proteomes" id="UP001165065"/>
    </source>
</evidence>
<keyword evidence="3" id="KW-1185">Reference proteome</keyword>
<dbReference type="Proteomes" id="UP001165065">
    <property type="component" value="Unassembled WGS sequence"/>
</dbReference>
<dbReference type="SUPFAM" id="SSF74784">
    <property type="entry name" value="Translin"/>
    <property type="match status" value="2"/>
</dbReference>
<dbReference type="Pfam" id="PF01997">
    <property type="entry name" value="Translin"/>
    <property type="match status" value="2"/>
</dbReference>
<dbReference type="Gene3D" id="1.20.58.2140">
    <property type="match status" value="1"/>
</dbReference>
<dbReference type="InterPro" id="IPR002848">
    <property type="entry name" value="Translin_fam"/>
</dbReference>
<dbReference type="EMBL" id="BRYA01000372">
    <property type="protein sequence ID" value="GMI48068.1"/>
    <property type="molecule type" value="Genomic_DNA"/>
</dbReference>
<gene>
    <name evidence="2" type="ORF">TrCOL_g11430</name>
</gene>
<dbReference type="OrthoDB" id="829at2759"/>
<evidence type="ECO:0000256" key="1">
    <source>
        <dbReference type="SAM" id="MobiDB-lite"/>
    </source>
</evidence>